<dbReference type="RefSeq" id="WP_343799035.1">
    <property type="nucleotide sequence ID" value="NZ_BAAADJ010000022.1"/>
</dbReference>
<gene>
    <name evidence="3 6" type="primary">bshC</name>
    <name evidence="6" type="ORF">GCM10008967_22020</name>
</gene>
<evidence type="ECO:0000259" key="4">
    <source>
        <dbReference type="Pfam" id="PF10079"/>
    </source>
</evidence>
<dbReference type="InterPro" id="IPR011199">
    <property type="entry name" value="Bacillithiol_biosynth_BshC"/>
</dbReference>
<feature type="domain" description="Bacillithiol biosynthesis BshC C-terminal coiled-coil" evidence="5">
    <location>
        <begin position="383"/>
        <end position="541"/>
    </location>
</feature>
<dbReference type="InterPro" id="IPR055398">
    <property type="entry name" value="Rossmann-like_BshC"/>
</dbReference>
<feature type="domain" description="Bacillithiol biosynthesis BshC N-terminal Rossmann-like" evidence="4">
    <location>
        <begin position="12"/>
        <end position="381"/>
    </location>
</feature>
<comment type="function">
    <text evidence="3">Involved in bacillithiol (BSH) biosynthesis. May catalyze the last step of the pathway, the addition of cysteine to glucosamine malate (GlcN-Mal) to generate BSH.</text>
</comment>
<proteinExistence type="inferred from homology"/>
<evidence type="ECO:0000256" key="1">
    <source>
        <dbReference type="ARBA" id="ARBA00022598"/>
    </source>
</evidence>
<evidence type="ECO:0000313" key="6">
    <source>
        <dbReference type="EMBL" id="GAA0331084.1"/>
    </source>
</evidence>
<evidence type="ECO:0000259" key="5">
    <source>
        <dbReference type="Pfam" id="PF24850"/>
    </source>
</evidence>
<dbReference type="Pfam" id="PF10079">
    <property type="entry name" value="Rossmann-like_BshC"/>
    <property type="match status" value="1"/>
</dbReference>
<keyword evidence="7" id="KW-1185">Reference proteome</keyword>
<organism evidence="6 7">
    <name type="scientific">Bacillus carboniphilus</name>
    <dbReference type="NCBI Taxonomy" id="86663"/>
    <lineage>
        <taxon>Bacteria</taxon>
        <taxon>Bacillati</taxon>
        <taxon>Bacillota</taxon>
        <taxon>Bacilli</taxon>
        <taxon>Bacillales</taxon>
        <taxon>Bacillaceae</taxon>
        <taxon>Bacillus</taxon>
    </lineage>
</organism>
<name>A0ABN0WAP3_9BACI</name>
<protein>
    <recommendedName>
        <fullName evidence="3">Putative cysteine ligase BshC</fullName>
        <ecNumber evidence="3">6.-.-.-</ecNumber>
    </recommendedName>
</protein>
<sequence>MQIFRHNGIAGNQLAQDYINKTDTILSLFPYQYGSHDMFKKRWDSVMNRSYPRQEVSEAIQSFMEPFGLTPEIENSLHKLRNAESTVIIGGQQAGFLSGPLYTIHKIVAIIKQAASAEKELGKPVVPIFWIAGEDHDYEEVNHVFIRQSNNWDKKVYPEKILKKKMVSDITFDSETCKAWVTEILKQLGESPYTRGLQTELNRCIEQTTTITEFFTAFIHTLFKEYGLLLIDACHPVLRKLEMPLFQKLVEEGHHIATDIRKDQAEIEELGYTTTLDLDPNTIHMFVTVNGERELLLFDQEQGKYYTKNSNSQWTKEQLNSLIEESPHYFSNNVATRPISQECLFPTLGFIGGPGEIAYWAELRAVFNRFDLDMAPVIPRLQITYLEKGIMKKLEKYQVKYETVIQSGIGNYKKEYLETFAPTHIFQSVENTAKEIRKQYDGLLHDIRSYDKGLLPIIHKNEKFVLDQLHFLEEHVWGQLEKKNQKVLQDLDEIEAALRPFNGLQERVWNVCYFINQYDFDWFKQMMSLELESGGNHYIVSF</sequence>
<evidence type="ECO:0000313" key="7">
    <source>
        <dbReference type="Proteomes" id="UP001500782"/>
    </source>
</evidence>
<dbReference type="PIRSF" id="PIRSF012535">
    <property type="entry name" value="UCP012535"/>
    <property type="match status" value="1"/>
</dbReference>
<dbReference type="NCBIfam" id="TIGR03998">
    <property type="entry name" value="thiol_BshC"/>
    <property type="match status" value="1"/>
</dbReference>
<dbReference type="Pfam" id="PF24850">
    <property type="entry name" value="CC_BshC"/>
    <property type="match status" value="1"/>
</dbReference>
<dbReference type="EC" id="6.-.-.-" evidence="3"/>
<evidence type="ECO:0000256" key="2">
    <source>
        <dbReference type="ARBA" id="ARBA00023054"/>
    </source>
</evidence>
<dbReference type="HAMAP" id="MF_01867">
    <property type="entry name" value="BshC"/>
    <property type="match status" value="1"/>
</dbReference>
<dbReference type="InterPro" id="IPR055399">
    <property type="entry name" value="CC_BshC"/>
</dbReference>
<comment type="caution">
    <text evidence="6">The sequence shown here is derived from an EMBL/GenBank/DDBJ whole genome shotgun (WGS) entry which is preliminary data.</text>
</comment>
<evidence type="ECO:0000256" key="3">
    <source>
        <dbReference type="HAMAP-Rule" id="MF_01867"/>
    </source>
</evidence>
<reference evidence="6 7" key="1">
    <citation type="journal article" date="2019" name="Int. J. Syst. Evol. Microbiol.">
        <title>The Global Catalogue of Microorganisms (GCM) 10K type strain sequencing project: providing services to taxonomists for standard genome sequencing and annotation.</title>
        <authorList>
            <consortium name="The Broad Institute Genomics Platform"/>
            <consortium name="The Broad Institute Genome Sequencing Center for Infectious Disease"/>
            <person name="Wu L."/>
            <person name="Ma J."/>
        </authorList>
    </citation>
    <scope>NUCLEOTIDE SEQUENCE [LARGE SCALE GENOMIC DNA]</scope>
    <source>
        <strain evidence="6 7">JCM 9731</strain>
    </source>
</reference>
<comment type="similarity">
    <text evidence="3">Belongs to the BshC family.</text>
</comment>
<dbReference type="EMBL" id="BAAADJ010000022">
    <property type="protein sequence ID" value="GAA0331084.1"/>
    <property type="molecule type" value="Genomic_DNA"/>
</dbReference>
<keyword evidence="1 3" id="KW-0436">Ligase</keyword>
<keyword evidence="2" id="KW-0175">Coiled coil</keyword>
<accession>A0ABN0WAP3</accession>
<dbReference type="Proteomes" id="UP001500782">
    <property type="component" value="Unassembled WGS sequence"/>
</dbReference>